<organism evidence="6 7">
    <name type="scientific">Parathalassolituus penaei</name>
    <dbReference type="NCBI Taxonomy" id="2997323"/>
    <lineage>
        <taxon>Bacteria</taxon>
        <taxon>Pseudomonadati</taxon>
        <taxon>Pseudomonadota</taxon>
        <taxon>Gammaproteobacteria</taxon>
        <taxon>Oceanospirillales</taxon>
        <taxon>Oceanospirillaceae</taxon>
        <taxon>Parathalassolituus</taxon>
    </lineage>
</organism>
<dbReference type="PANTHER" id="PTHR30011">
    <property type="entry name" value="ALKANESULFONATE MONOOXYGENASE-RELATED"/>
    <property type="match status" value="1"/>
</dbReference>
<evidence type="ECO:0000259" key="5">
    <source>
        <dbReference type="Pfam" id="PF00296"/>
    </source>
</evidence>
<keyword evidence="3 6" id="KW-0560">Oxidoreductase</keyword>
<dbReference type="GO" id="GO:0004497">
    <property type="term" value="F:monooxygenase activity"/>
    <property type="evidence" value="ECO:0007669"/>
    <property type="project" value="UniProtKB-KW"/>
</dbReference>
<dbReference type="InterPro" id="IPR020020">
    <property type="entry name" value="Luciferase-type_oxidoreductase"/>
</dbReference>
<comment type="caution">
    <text evidence="6">The sequence shown here is derived from an EMBL/GenBank/DDBJ whole genome shotgun (WGS) entry which is preliminary data.</text>
</comment>
<dbReference type="Proteomes" id="UP001150830">
    <property type="component" value="Unassembled WGS sequence"/>
</dbReference>
<proteinExistence type="predicted"/>
<dbReference type="InterPro" id="IPR051260">
    <property type="entry name" value="Diverse_substr_monoxygenases"/>
</dbReference>
<keyword evidence="7" id="KW-1185">Reference proteome</keyword>
<accession>A0A9X3ECQ0</accession>
<evidence type="ECO:0000256" key="2">
    <source>
        <dbReference type="ARBA" id="ARBA00022643"/>
    </source>
</evidence>
<protein>
    <submittedName>
        <fullName evidence="6">TIGR03571 family LLM class oxidoreductase</fullName>
        <ecNumber evidence="6">1.-.-.-</ecNumber>
    </submittedName>
</protein>
<dbReference type="EMBL" id="JAPNOA010000024">
    <property type="protein sequence ID" value="MCY0965157.1"/>
    <property type="molecule type" value="Genomic_DNA"/>
</dbReference>
<dbReference type="InterPro" id="IPR011251">
    <property type="entry name" value="Luciferase-like_dom"/>
</dbReference>
<dbReference type="SUPFAM" id="SSF51679">
    <property type="entry name" value="Bacterial luciferase-like"/>
    <property type="match status" value="1"/>
</dbReference>
<dbReference type="AlphaFoldDB" id="A0A9X3ECQ0"/>
<evidence type="ECO:0000256" key="3">
    <source>
        <dbReference type="ARBA" id="ARBA00023002"/>
    </source>
</evidence>
<dbReference type="NCBIfam" id="TIGR03571">
    <property type="entry name" value="lucif_BA3436"/>
    <property type="match status" value="1"/>
</dbReference>
<keyword evidence="2" id="KW-0288">FMN</keyword>
<gene>
    <name evidence="6" type="ORF">OUO13_08170</name>
</gene>
<evidence type="ECO:0000313" key="6">
    <source>
        <dbReference type="EMBL" id="MCY0965157.1"/>
    </source>
</evidence>
<dbReference type="PANTHER" id="PTHR30011:SF16">
    <property type="entry name" value="C2H2 FINGER DOMAIN TRANSCRIPTION FACTOR (EUROFUNG)-RELATED"/>
    <property type="match status" value="1"/>
</dbReference>
<dbReference type="GO" id="GO:0016705">
    <property type="term" value="F:oxidoreductase activity, acting on paired donors, with incorporation or reduction of molecular oxygen"/>
    <property type="evidence" value="ECO:0007669"/>
    <property type="project" value="InterPro"/>
</dbReference>
<reference evidence="6" key="1">
    <citation type="submission" date="2022-11" db="EMBL/GenBank/DDBJ databases">
        <title>Parathalassolutuus dongxingensis gen. nov., sp. nov., a novel member of family Oceanospirillaceae isolated from a coastal shrimp pond in Guangxi, China.</title>
        <authorList>
            <person name="Chen H."/>
        </authorList>
    </citation>
    <scope>NUCLEOTIDE SEQUENCE</scope>
    <source>
        <strain evidence="6">G-43</strain>
    </source>
</reference>
<dbReference type="RefSeq" id="WP_283173372.1">
    <property type="nucleotide sequence ID" value="NZ_JAPNOA010000024.1"/>
</dbReference>
<dbReference type="EC" id="1.-.-.-" evidence="6"/>
<name>A0A9X3ECQ0_9GAMM</name>
<keyword evidence="1" id="KW-0285">Flavoprotein</keyword>
<feature type="domain" description="Luciferase-like" evidence="5">
    <location>
        <begin position="34"/>
        <end position="226"/>
    </location>
</feature>
<evidence type="ECO:0000256" key="4">
    <source>
        <dbReference type="ARBA" id="ARBA00023033"/>
    </source>
</evidence>
<sequence>MSSHALSSFNPGFRQMFAPGKLTLGLLFPIEAYKTDVPTLERQAERAAMADNGGFAGLWCRDIPLRDPQFGDVGQILDPWVWMTFMLQHVKRTSLATGSLIVPLRHPIHLAKAASSLDMLSGGRMVLGLASGDRASEFPAFAVDHEQRAEQYRQGFEFTDRLLRETSPNIDSPLGRMQFLDMLPHPQHGRIGLGSTGMARQDGRWLVENSDFWLTHMRPLQQHEGVMLQWQGLVKQTLGEDAFKPIAQSMYLDLTDDPDRKPMPIYLGYRLGRNHLINLLEYLQELGVNHVAFVMKLSIRPVEDVLAELIEHVVPHFQANAV</sequence>
<dbReference type="InterPro" id="IPR036661">
    <property type="entry name" value="Luciferase-like_sf"/>
</dbReference>
<keyword evidence="4" id="KW-0503">Monooxygenase</keyword>
<dbReference type="Pfam" id="PF00296">
    <property type="entry name" value="Bac_luciferase"/>
    <property type="match status" value="1"/>
</dbReference>
<evidence type="ECO:0000256" key="1">
    <source>
        <dbReference type="ARBA" id="ARBA00022630"/>
    </source>
</evidence>
<evidence type="ECO:0000313" key="7">
    <source>
        <dbReference type="Proteomes" id="UP001150830"/>
    </source>
</evidence>
<dbReference type="Gene3D" id="3.20.20.30">
    <property type="entry name" value="Luciferase-like domain"/>
    <property type="match status" value="1"/>
</dbReference>